<name>A0A916YQW3_9SPHN</name>
<dbReference type="Gene3D" id="3.40.50.720">
    <property type="entry name" value="NAD(P)-binding Rossmann-like Domain"/>
    <property type="match status" value="1"/>
</dbReference>
<evidence type="ECO:0000313" key="3">
    <source>
        <dbReference type="Proteomes" id="UP000612349"/>
    </source>
</evidence>
<dbReference type="EMBL" id="BMIP01000001">
    <property type="protein sequence ID" value="GGD57487.1"/>
    <property type="molecule type" value="Genomic_DNA"/>
</dbReference>
<evidence type="ECO:0008006" key="4">
    <source>
        <dbReference type="Google" id="ProtNLM"/>
    </source>
</evidence>
<dbReference type="Pfam" id="PF13561">
    <property type="entry name" value="adh_short_C2"/>
    <property type="match status" value="1"/>
</dbReference>
<reference evidence="2" key="2">
    <citation type="submission" date="2020-09" db="EMBL/GenBank/DDBJ databases">
        <authorList>
            <person name="Sun Q."/>
            <person name="Zhou Y."/>
        </authorList>
    </citation>
    <scope>NUCLEOTIDE SEQUENCE</scope>
    <source>
        <strain evidence="2">CGMCC 1.15360</strain>
    </source>
</reference>
<dbReference type="InterPro" id="IPR002347">
    <property type="entry name" value="SDR_fam"/>
</dbReference>
<sequence length="251" mass="26532">MAARLAGKTTLVTGSAQGIGQAIAAHFESEGAEVWRGDLQPMDGERALHLDVSNEESWAKAIAEIKAGSGKLDILVNNAGIEWEKPLQDIPLGDWRKVMSVNVDGIFLGCRTAKPLMERRVEGRASVINISSVAGIVGFPDQVAYNTSKGAVRHLTKSLAVEWAAHGTPIRCNSIHPGCINTPMLAAAGEKWVAAGLIEGDSLMEAMGAMCPLNEVGDPSDIAWGAVYLASDEAKFVTGLELVIDGGFIAR</sequence>
<dbReference type="PROSITE" id="PS00061">
    <property type="entry name" value="ADH_SHORT"/>
    <property type="match status" value="1"/>
</dbReference>
<reference evidence="2" key="1">
    <citation type="journal article" date="2014" name="Int. J. Syst. Evol. Microbiol.">
        <title>Complete genome sequence of Corynebacterium casei LMG S-19264T (=DSM 44701T), isolated from a smear-ripened cheese.</title>
        <authorList>
            <consortium name="US DOE Joint Genome Institute (JGI-PGF)"/>
            <person name="Walter F."/>
            <person name="Albersmeier A."/>
            <person name="Kalinowski J."/>
            <person name="Ruckert C."/>
        </authorList>
    </citation>
    <scope>NUCLEOTIDE SEQUENCE</scope>
    <source>
        <strain evidence="2">CGMCC 1.15360</strain>
    </source>
</reference>
<dbReference type="PRINTS" id="PR00080">
    <property type="entry name" value="SDRFAMILY"/>
</dbReference>
<dbReference type="RefSeq" id="WP_066773938.1">
    <property type="nucleotide sequence ID" value="NZ_BMIP01000001.1"/>
</dbReference>
<comment type="caution">
    <text evidence="2">The sequence shown here is derived from an EMBL/GenBank/DDBJ whole genome shotgun (WGS) entry which is preliminary data.</text>
</comment>
<dbReference type="Proteomes" id="UP000612349">
    <property type="component" value="Unassembled WGS sequence"/>
</dbReference>
<organism evidence="2 3">
    <name type="scientific">Croceicoccus mobilis</name>
    <dbReference type="NCBI Taxonomy" id="1703339"/>
    <lineage>
        <taxon>Bacteria</taxon>
        <taxon>Pseudomonadati</taxon>
        <taxon>Pseudomonadota</taxon>
        <taxon>Alphaproteobacteria</taxon>
        <taxon>Sphingomonadales</taxon>
        <taxon>Erythrobacteraceae</taxon>
        <taxon>Croceicoccus</taxon>
    </lineage>
</organism>
<evidence type="ECO:0000313" key="2">
    <source>
        <dbReference type="EMBL" id="GGD57487.1"/>
    </source>
</evidence>
<dbReference type="SUPFAM" id="SSF51735">
    <property type="entry name" value="NAD(P)-binding Rossmann-fold domains"/>
    <property type="match status" value="1"/>
</dbReference>
<keyword evidence="3" id="KW-1185">Reference proteome</keyword>
<dbReference type="PRINTS" id="PR00081">
    <property type="entry name" value="GDHRDH"/>
</dbReference>
<gene>
    <name evidence="2" type="ORF">GCM10010990_03410</name>
</gene>
<dbReference type="InterPro" id="IPR020904">
    <property type="entry name" value="Sc_DH/Rdtase_CS"/>
</dbReference>
<dbReference type="InterPro" id="IPR036291">
    <property type="entry name" value="NAD(P)-bd_dom_sf"/>
</dbReference>
<evidence type="ECO:0000256" key="1">
    <source>
        <dbReference type="ARBA" id="ARBA00006484"/>
    </source>
</evidence>
<proteinExistence type="inferred from homology"/>
<protein>
    <recommendedName>
        <fullName evidence="4">3-beta hydroxysteroid dehydrogenase</fullName>
    </recommendedName>
</protein>
<dbReference type="AlphaFoldDB" id="A0A916YQW3"/>
<dbReference type="GO" id="GO:0016616">
    <property type="term" value="F:oxidoreductase activity, acting on the CH-OH group of donors, NAD or NADP as acceptor"/>
    <property type="evidence" value="ECO:0007669"/>
    <property type="project" value="TreeGrafter"/>
</dbReference>
<accession>A0A916YQW3</accession>
<dbReference type="PANTHER" id="PTHR42760">
    <property type="entry name" value="SHORT-CHAIN DEHYDROGENASES/REDUCTASES FAMILY MEMBER"/>
    <property type="match status" value="1"/>
</dbReference>
<dbReference type="FunFam" id="3.40.50.720:FF:000084">
    <property type="entry name" value="Short-chain dehydrogenase reductase"/>
    <property type="match status" value="1"/>
</dbReference>
<comment type="similarity">
    <text evidence="1">Belongs to the short-chain dehydrogenases/reductases (SDR) family.</text>
</comment>